<accession>K5BD08</accession>
<dbReference type="InterPro" id="IPR006091">
    <property type="entry name" value="Acyl-CoA_Oxase/DH_mid-dom"/>
</dbReference>
<comment type="cofactor">
    <cofactor evidence="1 6">
        <name>FAD</name>
        <dbReference type="ChEBI" id="CHEBI:57692"/>
    </cofactor>
</comment>
<dbReference type="Pfam" id="PF00441">
    <property type="entry name" value="Acyl-CoA_dh_1"/>
    <property type="match status" value="1"/>
</dbReference>
<dbReference type="STRING" id="1122247.GCA_000379865_02288"/>
<keyword evidence="8" id="KW-1185">Reference proteome</keyword>
<comment type="similarity">
    <text evidence="2 6">Belongs to the acyl-CoA dehydrogenase family.</text>
</comment>
<sequence length="385" mass="41989">MQPTTDNPAALLAEFDAALTAAQSELDPLRRAGGDLPTQLARSAKLMRWLHDGGWIRIGWPESVGGVGGPSSLRCLILERLARRGYPIPHHLYVLEVVGPAVVNHAPELAAQLLPAALRGDELWCQGFSEPEAGSDLAALRTRAHRRDDGSFVINGQKTWTSYGARADRMVLLARTGTLEERHRGLTMLLVDLDAPGVERRPIELASGQEELAEEFFSDVVVDGSRVVGEVGGGWAVAMDLLQYERGSYAWMRMAVATARLADLLGELRDGDTPVGAEAVIGRTYLRLAALRARTSSTLQALAAGQVVGPQTSVDKLLLSAAEQEVYDAAARLRATEFLVGDADRWREEWWYSRAASIYGGAREIQHSIIADRILNLPREDARGR</sequence>
<evidence type="ECO:0000256" key="2">
    <source>
        <dbReference type="ARBA" id="ARBA00009347"/>
    </source>
</evidence>
<dbReference type="RefSeq" id="WP_005632709.1">
    <property type="nucleotide sequence ID" value="NZ_AMRA01000156.1"/>
</dbReference>
<dbReference type="Gene3D" id="1.20.140.10">
    <property type="entry name" value="Butyryl-CoA Dehydrogenase, subunit A, domain 3"/>
    <property type="match status" value="1"/>
</dbReference>
<gene>
    <name evidence="7" type="ORF">C731_4889</name>
</gene>
<dbReference type="Pfam" id="PF02770">
    <property type="entry name" value="Acyl-CoA_dh_M"/>
    <property type="match status" value="1"/>
</dbReference>
<dbReference type="InterPro" id="IPR037069">
    <property type="entry name" value="AcylCoA_DH/ox_N_sf"/>
</dbReference>
<dbReference type="SUPFAM" id="SSF47203">
    <property type="entry name" value="Acyl-CoA dehydrogenase C-terminal domain-like"/>
    <property type="match status" value="1"/>
</dbReference>
<keyword evidence="5 6" id="KW-0560">Oxidoreductase</keyword>
<dbReference type="PANTHER" id="PTHR43292:SF3">
    <property type="entry name" value="ACYL-COA DEHYDROGENASE FADE29"/>
    <property type="match status" value="1"/>
</dbReference>
<dbReference type="Gene3D" id="2.40.110.10">
    <property type="entry name" value="Butyryl-CoA Dehydrogenase, subunit A, domain 2"/>
    <property type="match status" value="1"/>
</dbReference>
<dbReference type="SUPFAM" id="SSF56645">
    <property type="entry name" value="Acyl-CoA dehydrogenase NM domain-like"/>
    <property type="match status" value="1"/>
</dbReference>
<dbReference type="EMBL" id="AMRA01000156">
    <property type="protein sequence ID" value="EKF21186.1"/>
    <property type="molecule type" value="Genomic_DNA"/>
</dbReference>
<dbReference type="GO" id="GO:0016627">
    <property type="term" value="F:oxidoreductase activity, acting on the CH-CH group of donors"/>
    <property type="evidence" value="ECO:0007669"/>
    <property type="project" value="InterPro"/>
</dbReference>
<reference evidence="7 8" key="1">
    <citation type="journal article" date="2012" name="J. Bacteriol.">
        <title>Genome sequence of Mycobacterium hassiacum DSM 44199, a rare source of heat-stable mycobacterial proteins.</title>
        <authorList>
            <person name="Tiago I."/>
            <person name="Maranha A."/>
            <person name="Mendes V."/>
            <person name="Alarico S."/>
            <person name="Moynihan P.J."/>
            <person name="Clarke A.J."/>
            <person name="Macedo-Ribeiro S."/>
            <person name="Pereira P.J."/>
            <person name="Empadinhas N."/>
        </authorList>
    </citation>
    <scope>NUCLEOTIDE SEQUENCE [LARGE SCALE GENOMIC DNA]</scope>
    <source>
        <strain evidence="8">DSM 44199 / CIP 105218 / JCM 12690 / 3849</strain>
    </source>
</reference>
<dbReference type="InterPro" id="IPR036250">
    <property type="entry name" value="AcylCo_DH-like_C"/>
</dbReference>
<dbReference type="InterPro" id="IPR009100">
    <property type="entry name" value="AcylCoA_DH/oxidase_NM_dom_sf"/>
</dbReference>
<evidence type="ECO:0000256" key="1">
    <source>
        <dbReference type="ARBA" id="ARBA00001974"/>
    </source>
</evidence>
<dbReference type="Proteomes" id="UP000006265">
    <property type="component" value="Unassembled WGS sequence"/>
</dbReference>
<evidence type="ECO:0000313" key="7">
    <source>
        <dbReference type="EMBL" id="EKF21186.1"/>
    </source>
</evidence>
<evidence type="ECO:0000256" key="5">
    <source>
        <dbReference type="ARBA" id="ARBA00023002"/>
    </source>
</evidence>
<organism evidence="7 8">
    <name type="scientific">Mycolicibacterium hassiacum (strain DSM 44199 / CIP 105218 / JCM 12690 / 3849)</name>
    <name type="common">Mycobacterium hassiacum</name>
    <dbReference type="NCBI Taxonomy" id="1122247"/>
    <lineage>
        <taxon>Bacteria</taxon>
        <taxon>Bacillati</taxon>
        <taxon>Actinomycetota</taxon>
        <taxon>Actinomycetes</taxon>
        <taxon>Mycobacteriales</taxon>
        <taxon>Mycobacteriaceae</taxon>
        <taxon>Mycolicibacterium</taxon>
    </lineage>
</organism>
<evidence type="ECO:0000313" key="8">
    <source>
        <dbReference type="Proteomes" id="UP000006265"/>
    </source>
</evidence>
<evidence type="ECO:0000256" key="3">
    <source>
        <dbReference type="ARBA" id="ARBA00022630"/>
    </source>
</evidence>
<dbReference type="GO" id="GO:0005886">
    <property type="term" value="C:plasma membrane"/>
    <property type="evidence" value="ECO:0007669"/>
    <property type="project" value="TreeGrafter"/>
</dbReference>
<evidence type="ECO:0000256" key="4">
    <source>
        <dbReference type="ARBA" id="ARBA00022827"/>
    </source>
</evidence>
<dbReference type="Gene3D" id="1.10.540.10">
    <property type="entry name" value="Acyl-CoA dehydrogenase/oxidase, N-terminal domain"/>
    <property type="match status" value="1"/>
</dbReference>
<protein>
    <submittedName>
        <fullName evidence="7">Acyl-CoA dehydrogenase, C-terminal domain protein</fullName>
    </submittedName>
</protein>
<name>K5BD08_MYCHD</name>
<proteinExistence type="inferred from homology"/>
<comment type="caution">
    <text evidence="7">The sequence shown here is derived from an EMBL/GenBank/DDBJ whole genome shotgun (WGS) entry which is preliminary data.</text>
</comment>
<dbReference type="PATRIC" id="fig|1122247.3.peg.4688"/>
<keyword evidence="4 6" id="KW-0274">FAD</keyword>
<evidence type="ECO:0000256" key="6">
    <source>
        <dbReference type="RuleBase" id="RU362125"/>
    </source>
</evidence>
<dbReference type="InterPro" id="IPR052161">
    <property type="entry name" value="Mycobact_Acyl-CoA_DH"/>
</dbReference>
<dbReference type="eggNOG" id="COG1960">
    <property type="taxonomic scope" value="Bacteria"/>
</dbReference>
<dbReference type="PANTHER" id="PTHR43292">
    <property type="entry name" value="ACYL-COA DEHYDROGENASE"/>
    <property type="match status" value="1"/>
</dbReference>
<dbReference type="GO" id="GO:0050660">
    <property type="term" value="F:flavin adenine dinucleotide binding"/>
    <property type="evidence" value="ECO:0007669"/>
    <property type="project" value="InterPro"/>
</dbReference>
<dbReference type="OrthoDB" id="2431337at2"/>
<dbReference type="InterPro" id="IPR046373">
    <property type="entry name" value="Acyl-CoA_Oxase/DH_mid-dom_sf"/>
</dbReference>
<dbReference type="InterPro" id="IPR009075">
    <property type="entry name" value="AcylCo_DH/oxidase_C"/>
</dbReference>
<keyword evidence="3 6" id="KW-0285">Flavoprotein</keyword>
<dbReference type="AlphaFoldDB" id="K5BD08"/>